<dbReference type="AlphaFoldDB" id="A0A1G2KS60"/>
<organism evidence="2 3">
    <name type="scientific">Candidatus Sungbacteria bacterium RIFCSPHIGHO2_02_FULL_51_29</name>
    <dbReference type="NCBI Taxonomy" id="1802273"/>
    <lineage>
        <taxon>Bacteria</taxon>
        <taxon>Candidatus Sungiibacteriota</taxon>
    </lineage>
</organism>
<dbReference type="InterPro" id="IPR051790">
    <property type="entry name" value="Cytochrome_c-biogenesis_DsbD"/>
</dbReference>
<dbReference type="Proteomes" id="UP000177811">
    <property type="component" value="Unassembled WGS sequence"/>
</dbReference>
<comment type="caution">
    <text evidence="2">The sequence shown here is derived from an EMBL/GenBank/DDBJ whole genome shotgun (WGS) entry which is preliminary data.</text>
</comment>
<feature type="transmembrane region" description="Helical" evidence="1">
    <location>
        <begin position="46"/>
        <end position="68"/>
    </location>
</feature>
<protein>
    <submittedName>
        <fullName evidence="2">Uncharacterized protein</fullName>
    </submittedName>
</protein>
<dbReference type="PANTHER" id="PTHR31272">
    <property type="entry name" value="CYTOCHROME C-TYPE BIOGENESIS PROTEIN HI_1454-RELATED"/>
    <property type="match status" value="1"/>
</dbReference>
<proteinExistence type="predicted"/>
<feature type="transmembrane region" description="Helical" evidence="1">
    <location>
        <begin position="676"/>
        <end position="697"/>
    </location>
</feature>
<feature type="transmembrane region" description="Helical" evidence="1">
    <location>
        <begin position="124"/>
        <end position="142"/>
    </location>
</feature>
<dbReference type="EMBL" id="MHQL01000042">
    <property type="protein sequence ID" value="OHA02183.1"/>
    <property type="molecule type" value="Genomic_DNA"/>
</dbReference>
<keyword evidence="1" id="KW-0472">Membrane</keyword>
<feature type="transmembrane region" description="Helical" evidence="1">
    <location>
        <begin position="80"/>
        <end position="104"/>
    </location>
</feature>
<dbReference type="PANTHER" id="PTHR31272:SF9">
    <property type="entry name" value="BLL1027 PROTEIN"/>
    <property type="match status" value="1"/>
</dbReference>
<feature type="transmembrane region" description="Helical" evidence="1">
    <location>
        <begin position="7"/>
        <end position="26"/>
    </location>
</feature>
<feature type="transmembrane region" description="Helical" evidence="1">
    <location>
        <begin position="163"/>
        <end position="184"/>
    </location>
</feature>
<evidence type="ECO:0000313" key="3">
    <source>
        <dbReference type="Proteomes" id="UP000177811"/>
    </source>
</evidence>
<feature type="transmembrane region" description="Helical" evidence="1">
    <location>
        <begin position="316"/>
        <end position="333"/>
    </location>
</feature>
<reference evidence="2 3" key="1">
    <citation type="journal article" date="2016" name="Nat. Commun.">
        <title>Thousands of microbial genomes shed light on interconnected biogeochemical processes in an aquifer system.</title>
        <authorList>
            <person name="Anantharaman K."/>
            <person name="Brown C.T."/>
            <person name="Hug L.A."/>
            <person name="Sharon I."/>
            <person name="Castelle C.J."/>
            <person name="Probst A.J."/>
            <person name="Thomas B.C."/>
            <person name="Singh A."/>
            <person name="Wilkins M.J."/>
            <person name="Karaoz U."/>
            <person name="Brodie E.L."/>
            <person name="Williams K.H."/>
            <person name="Hubbard S.S."/>
            <person name="Banfield J.F."/>
        </authorList>
    </citation>
    <scope>NUCLEOTIDE SEQUENCE [LARGE SCALE GENOMIC DNA]</scope>
</reference>
<evidence type="ECO:0000256" key="1">
    <source>
        <dbReference type="SAM" id="Phobius"/>
    </source>
</evidence>
<evidence type="ECO:0000313" key="2">
    <source>
        <dbReference type="EMBL" id="OHA02183.1"/>
    </source>
</evidence>
<accession>A0A1G2KS60</accession>
<feature type="transmembrane region" description="Helical" evidence="1">
    <location>
        <begin position="204"/>
        <end position="234"/>
    </location>
</feature>
<keyword evidence="1" id="KW-1133">Transmembrane helix</keyword>
<feature type="transmembrane region" description="Helical" evidence="1">
    <location>
        <begin position="246"/>
        <end position="266"/>
    </location>
</feature>
<feature type="transmembrane region" description="Helical" evidence="1">
    <location>
        <begin position="358"/>
        <end position="377"/>
    </location>
</feature>
<name>A0A1G2KS60_9BACT</name>
<gene>
    <name evidence="2" type="ORF">A3C16_00655</name>
</gene>
<sequence>MKTVFTFLIVGLLFFIIGGLLFFLFFDFASLAKDGGAHIGLGWYALSYAAGLTMIVLPCTLPLAFVVVPLSMGKGPVKGLSIALAFGVGVVATLSMYGVVTAYLGNAAISGLGASIETVKNYMYLFAGLFAYVFALGELGLVKFRMPTYSGAYPMFIQRQKDVIKALMLGLFLGNIGIGCPHPATPFILTRIATSGDIYEGWLLFFVHAIGRILPLLLLAILGIIGVNALSFVVTHKEKIERATGWGMVFVAGFILTLGLFSHDWWVNSGQHTLFEEIVQEQRFTTSIAENLGVENVHRHGPIAVPQTLFDLPWQLGNWFLVFVWVLPFWWYYRRKKAGLSALPDDEQRVWRAKLTTLFWNYILLTALLLLLVVYVLPTRFYQQSLSESMMHDDAETVAHAHEDEPDDHGMEMGGDQVHATSAYHEEVDVTEGAAVNFSVALAPAQAENNEALLFYVNDKTLGVPIATSSLQLNHEKRMHVLGVRSDMNEFFHIHPESTSTPGLFGISHVFANPGIYKLWSEIMLGGTVHTFGHAPIDVEGDGVRDEKEVSFGRTVTAGAYDVSLLAGAPLMLGKSEPIAFDIHGSEGEVMLENYIGAAMHLTIIKDDWKQFIHAHPDASRGHGVAFSVQFPEAGRYKAFAQFRPRGAELGEEEALLAAFWLEVKDAQPGGISSRVLLPIFSVVSILLLGLLVRRYLDVPKDFKPKKPS</sequence>
<keyword evidence="1" id="KW-0812">Transmembrane</keyword>